<keyword evidence="1" id="KW-0597">Phosphoprotein</keyword>
<proteinExistence type="predicted"/>
<name>A0A2N0P1X7_9GLOM</name>
<evidence type="ECO:0000259" key="6">
    <source>
        <dbReference type="PROSITE" id="PS50010"/>
    </source>
</evidence>
<evidence type="ECO:0000256" key="1">
    <source>
        <dbReference type="ARBA" id="ARBA00022553"/>
    </source>
</evidence>
<feature type="domain" description="PH" evidence="5">
    <location>
        <begin position="749"/>
        <end position="903"/>
    </location>
</feature>
<dbReference type="Gene3D" id="1.20.900.10">
    <property type="entry name" value="Dbl homology (DH) domain"/>
    <property type="match status" value="1"/>
</dbReference>
<evidence type="ECO:0000313" key="8">
    <source>
        <dbReference type="EMBL" id="PKC00803.1"/>
    </source>
</evidence>
<keyword evidence="3" id="KW-0175">Coiled coil</keyword>
<evidence type="ECO:0000259" key="7">
    <source>
        <dbReference type="PROSITE" id="PS50219"/>
    </source>
</evidence>
<dbReference type="SUPFAM" id="SSF50729">
    <property type="entry name" value="PH domain-like"/>
    <property type="match status" value="1"/>
</dbReference>
<feature type="region of interest" description="Disordered" evidence="4">
    <location>
        <begin position="1"/>
        <end position="25"/>
    </location>
</feature>
<keyword evidence="2" id="KW-0344">Guanine-nucleotide releasing factor</keyword>
<dbReference type="PROSITE" id="PS50010">
    <property type="entry name" value="DH_2"/>
    <property type="match status" value="1"/>
</dbReference>
<dbReference type="Pfam" id="PF00621">
    <property type="entry name" value="RhoGEF"/>
    <property type="match status" value="1"/>
</dbReference>
<organism evidence="8 9">
    <name type="scientific">Rhizophagus irregularis</name>
    <dbReference type="NCBI Taxonomy" id="588596"/>
    <lineage>
        <taxon>Eukaryota</taxon>
        <taxon>Fungi</taxon>
        <taxon>Fungi incertae sedis</taxon>
        <taxon>Mucoromycota</taxon>
        <taxon>Glomeromycotina</taxon>
        <taxon>Glomeromycetes</taxon>
        <taxon>Glomerales</taxon>
        <taxon>Glomeraceae</taxon>
        <taxon>Rhizophagus</taxon>
    </lineage>
</organism>
<feature type="domain" description="CNH" evidence="7">
    <location>
        <begin position="970"/>
        <end position="1272"/>
    </location>
</feature>
<dbReference type="InterPro" id="IPR052233">
    <property type="entry name" value="Rho-type_GEFs"/>
</dbReference>
<dbReference type="PANTHER" id="PTHR46572:SF1">
    <property type="entry name" value="RHO1 GUANINE NUCLEOTIDE EXCHANGE FACTOR TUS1"/>
    <property type="match status" value="1"/>
</dbReference>
<dbReference type="CDD" id="cd00160">
    <property type="entry name" value="RhoGEF"/>
    <property type="match status" value="1"/>
</dbReference>
<dbReference type="SUPFAM" id="SSF48065">
    <property type="entry name" value="DBL homology domain (DH-domain)"/>
    <property type="match status" value="1"/>
</dbReference>
<dbReference type="PROSITE" id="PS50219">
    <property type="entry name" value="CNH"/>
    <property type="match status" value="1"/>
</dbReference>
<feature type="compositionally biased region" description="Low complexity" evidence="4">
    <location>
        <begin position="92"/>
        <end position="109"/>
    </location>
</feature>
<dbReference type="InterPro" id="IPR001849">
    <property type="entry name" value="PH_domain"/>
</dbReference>
<dbReference type="PANTHER" id="PTHR46572">
    <property type="entry name" value="RHO1 GDP-GTP EXCHANGE PROTEIN 1-RELATED"/>
    <property type="match status" value="1"/>
</dbReference>
<dbReference type="Pfam" id="PF15405">
    <property type="entry name" value="PH_5"/>
    <property type="match status" value="1"/>
</dbReference>
<feature type="region of interest" description="Disordered" evidence="4">
    <location>
        <begin position="474"/>
        <end position="493"/>
    </location>
</feature>
<dbReference type="InterPro" id="IPR035899">
    <property type="entry name" value="DBL_dom_sf"/>
</dbReference>
<evidence type="ECO:0000256" key="2">
    <source>
        <dbReference type="ARBA" id="ARBA00022658"/>
    </source>
</evidence>
<dbReference type="VEuPathDB" id="FungiDB:RhiirA1_472094"/>
<dbReference type="Proteomes" id="UP000232722">
    <property type="component" value="Unassembled WGS sequence"/>
</dbReference>
<dbReference type="EMBL" id="LLXJ01001778">
    <property type="protein sequence ID" value="PKC00803.1"/>
    <property type="molecule type" value="Genomic_DNA"/>
</dbReference>
<dbReference type="InterPro" id="IPR041675">
    <property type="entry name" value="PH_5"/>
</dbReference>
<feature type="region of interest" description="Disordered" evidence="4">
    <location>
        <begin position="174"/>
        <end position="194"/>
    </location>
</feature>
<sequence length="1308" mass="147973">MSATHDAPPPIPPKPDSQGKPQNENDINQLLNLIDEELTISQEAYNTTHTNNINWNQPTTTTPLNAAPSPPIEPINTSYLSNRQNSETNITSLGRRSSGTSTSNHSQQSYNVPSSANTYQQHSYNTHQYYNPVQQQPYNNSSIPQAYGNAKYYPQANVPYNYYSSFPRDLTSQGWPAHNAHPNPSVRPLPNPSMSNTTYVQPYASAYNNTPYNYAAPPPISGATSMPGYSTQLVMPDFHFYKASGPPPPLQNEIQNQTQKNAQPLSNDDYPEKEYSQYHTQFPSASENTRVSMKNTKRSSSYGSSSNTSSAPATKKSYANGINGLMNPALLSNIALAFRATVNLGTHVKGALEYPDSFTGVDAVNTIYSLLPCDIPRHVALSMARSLESQLYFHSINWATVSVIQNNKEEVYTFLKPDPEAPSAWEWDEDFPTGVFPAVSKCYSPRCSIDGKGCYSRICSNYVPGVNEIIPEKSLEPSQPDEQPINTPETPVQPISQEQQTWTGFVPKEILSTVSKNELRRQEIIFETVYTENDYVMDLNLLETLYVNELRSASPPIISPAELDRFIQEVFYNVFDIRKHNKVMLERLQKRQKESYVVNNIGDIFLECALEFGNDYVNYNGHFPLADNIIKIEKARNPEFKQFLEQCSRKPEARKLDFRHFAQRPTTRLQRYTLLLEQVIKYTSDDNRDKEVLENALHTIRELCRESDDRVHEAEKRLRIVELERKLVKKNNEPYVCIPELKLRDPNRQLIFKGELQRKSDIGFEWLDLYVFLFDHYLVMTKPRKGPDGEVRYVISKKPIPLDMLIVDSGSENIQQNKSTFFSNLGSINSALDSRKRTNSVGQNSMASPLVTDLEGPENLLSRPSLHSFTIIHIGRNGGSYQLFADSANSRKMWKEKIAEAQTKLQLNGSSKQVFELFTLNDATFGTAPIGTSGATGASKGKVTCSVPFALIPYLNFVYPNSDSKTKRGCAAMECTKVTPERRNMVAIGTEDGVWMGFGGETKTFRPVLTGIGNVMQMAVIEVFGIFVVLVDKALWAYSLESLIPSSTNVNTSSRTQHRQRLSASNNIQYFNVGTIKDTTFLVFMKKRGLESHFKILEPIGTGGQRKGMFQMRNDNWFKEYKQFYVPSESYSVNFLRSKLCVTCTRGFEIVNLDTLQNNTIPDLSHPQFASIARRCDNSKPLGMLFRLDDNDTNEFLLCYDEIFFYVDKHGELSRPTVVEWEGKPEAVAIQLPYIIGFNPLFIEIRDVQTGKLCQVISGKNMRCLNDNSSGRNAIHAVMQHPFNDTQYVFQLVLADIRRSDSMRGTHR</sequence>
<dbReference type="VEuPathDB" id="FungiDB:RhiirFUN_013471"/>
<feature type="region of interest" description="Disordered" evidence="4">
    <location>
        <begin position="259"/>
        <end position="314"/>
    </location>
</feature>
<feature type="compositionally biased region" description="Low complexity" evidence="4">
    <location>
        <begin position="298"/>
        <end position="314"/>
    </location>
</feature>
<feature type="compositionally biased region" description="Polar residues" evidence="4">
    <location>
        <begin position="50"/>
        <end position="64"/>
    </location>
</feature>
<dbReference type="PROSITE" id="PS50003">
    <property type="entry name" value="PH_DOMAIN"/>
    <property type="match status" value="1"/>
</dbReference>
<dbReference type="InterPro" id="IPR001180">
    <property type="entry name" value="CNH_dom"/>
</dbReference>
<feature type="coiled-coil region" evidence="3">
    <location>
        <begin position="704"/>
        <end position="733"/>
    </location>
</feature>
<gene>
    <name evidence="8" type="ORF">RhiirA5_427679</name>
</gene>
<dbReference type="SMART" id="SM00233">
    <property type="entry name" value="PH"/>
    <property type="match status" value="1"/>
</dbReference>
<reference evidence="8 9" key="1">
    <citation type="submission" date="2016-04" db="EMBL/GenBank/DDBJ databases">
        <title>Genome analyses suggest a sexual origin of heterokaryosis in a supposedly ancient asexual fungus.</title>
        <authorList>
            <person name="Ropars J."/>
            <person name="Sedzielewska K."/>
            <person name="Noel J."/>
            <person name="Charron P."/>
            <person name="Farinelli L."/>
            <person name="Marton T."/>
            <person name="Kruger M."/>
            <person name="Pelin A."/>
            <person name="Brachmann A."/>
            <person name="Corradi N."/>
        </authorList>
    </citation>
    <scope>NUCLEOTIDE SEQUENCE [LARGE SCALE GENOMIC DNA]</scope>
    <source>
        <strain evidence="8 9">A5</strain>
    </source>
</reference>
<dbReference type="GO" id="GO:0005085">
    <property type="term" value="F:guanyl-nucleotide exchange factor activity"/>
    <property type="evidence" value="ECO:0007669"/>
    <property type="project" value="UniProtKB-KW"/>
</dbReference>
<evidence type="ECO:0000313" key="9">
    <source>
        <dbReference type="Proteomes" id="UP000232722"/>
    </source>
</evidence>
<dbReference type="InterPro" id="IPR000219">
    <property type="entry name" value="DH_dom"/>
</dbReference>
<feature type="compositionally biased region" description="Polar residues" evidence="4">
    <location>
        <begin position="476"/>
        <end position="493"/>
    </location>
</feature>
<dbReference type="InterPro" id="IPR011993">
    <property type="entry name" value="PH-like_dom_sf"/>
</dbReference>
<dbReference type="SMART" id="SM00049">
    <property type="entry name" value="DEP"/>
    <property type="match status" value="1"/>
</dbReference>
<protein>
    <submittedName>
        <fullName evidence="8">Uncharacterized protein</fullName>
    </submittedName>
</protein>
<evidence type="ECO:0000256" key="3">
    <source>
        <dbReference type="SAM" id="Coils"/>
    </source>
</evidence>
<evidence type="ECO:0000256" key="4">
    <source>
        <dbReference type="SAM" id="MobiDB-lite"/>
    </source>
</evidence>
<feature type="region of interest" description="Disordered" evidence="4">
    <location>
        <begin position="50"/>
        <end position="117"/>
    </location>
</feature>
<dbReference type="Pfam" id="PF00780">
    <property type="entry name" value="CNH"/>
    <property type="match status" value="1"/>
</dbReference>
<reference evidence="8 9" key="2">
    <citation type="submission" date="2017-09" db="EMBL/GenBank/DDBJ databases">
        <title>Extensive intraspecific genome diversity in a model arbuscular mycorrhizal fungus.</title>
        <authorList>
            <person name="Chen E.C."/>
            <person name="Morin E."/>
            <person name="Beaudet D."/>
            <person name="Noel J."/>
            <person name="Ndikumana S."/>
            <person name="Charron P."/>
            <person name="St-Onge C."/>
            <person name="Giorgi J."/>
            <person name="Grigoriev I.V."/>
            <person name="Roux C."/>
            <person name="Martin F.M."/>
            <person name="Corradi N."/>
        </authorList>
    </citation>
    <scope>NUCLEOTIDE SEQUENCE [LARGE SCALE GENOMIC DNA]</scope>
    <source>
        <strain evidence="8 9">A5</strain>
    </source>
</reference>
<feature type="domain" description="DH" evidence="6">
    <location>
        <begin position="520"/>
        <end position="710"/>
    </location>
</feature>
<dbReference type="SMART" id="SM00036">
    <property type="entry name" value="CNH"/>
    <property type="match status" value="1"/>
</dbReference>
<feature type="compositionally biased region" description="Polar residues" evidence="4">
    <location>
        <begin position="75"/>
        <end position="91"/>
    </location>
</feature>
<dbReference type="Gene3D" id="2.30.29.30">
    <property type="entry name" value="Pleckstrin-homology domain (PH domain)/Phosphotyrosine-binding domain (PTB)"/>
    <property type="match status" value="1"/>
</dbReference>
<accession>A0A2N0P1X7</accession>
<dbReference type="GO" id="GO:0035556">
    <property type="term" value="P:intracellular signal transduction"/>
    <property type="evidence" value="ECO:0007669"/>
    <property type="project" value="InterPro"/>
</dbReference>
<comment type="caution">
    <text evidence="8">The sequence shown here is derived from an EMBL/GenBank/DDBJ whole genome shotgun (WGS) entry which is preliminary data.</text>
</comment>
<dbReference type="InterPro" id="IPR000591">
    <property type="entry name" value="DEP_dom"/>
</dbReference>
<dbReference type="SMART" id="SM00325">
    <property type="entry name" value="RhoGEF"/>
    <property type="match status" value="1"/>
</dbReference>
<dbReference type="VEuPathDB" id="FungiDB:FUN_016735"/>
<evidence type="ECO:0000259" key="5">
    <source>
        <dbReference type="PROSITE" id="PS50003"/>
    </source>
</evidence>
<feature type="compositionally biased region" description="Polar residues" evidence="4">
    <location>
        <begin position="277"/>
        <end position="293"/>
    </location>
</feature>